<proteinExistence type="predicted"/>
<evidence type="ECO:0000313" key="2">
    <source>
        <dbReference type="Proteomes" id="UP001432322"/>
    </source>
</evidence>
<organism evidence="1 2">
    <name type="scientific">Pristionchus fissidentatus</name>
    <dbReference type="NCBI Taxonomy" id="1538716"/>
    <lineage>
        <taxon>Eukaryota</taxon>
        <taxon>Metazoa</taxon>
        <taxon>Ecdysozoa</taxon>
        <taxon>Nematoda</taxon>
        <taxon>Chromadorea</taxon>
        <taxon>Rhabditida</taxon>
        <taxon>Rhabditina</taxon>
        <taxon>Diplogasteromorpha</taxon>
        <taxon>Diplogasteroidea</taxon>
        <taxon>Neodiplogasteridae</taxon>
        <taxon>Pristionchus</taxon>
    </lineage>
</organism>
<reference evidence="1" key="1">
    <citation type="submission" date="2023-10" db="EMBL/GenBank/DDBJ databases">
        <title>Genome assembly of Pristionchus species.</title>
        <authorList>
            <person name="Yoshida K."/>
            <person name="Sommer R.J."/>
        </authorList>
    </citation>
    <scope>NUCLEOTIDE SEQUENCE</scope>
    <source>
        <strain evidence="1">RS5133</strain>
    </source>
</reference>
<dbReference type="AlphaFoldDB" id="A0AAV5VBU4"/>
<protein>
    <submittedName>
        <fullName evidence="1">Uncharacterized protein</fullName>
    </submittedName>
</protein>
<comment type="caution">
    <text evidence="1">The sequence shown here is derived from an EMBL/GenBank/DDBJ whole genome shotgun (WGS) entry which is preliminary data.</text>
</comment>
<name>A0AAV5VBU4_9BILA</name>
<dbReference type="EMBL" id="BTSY01000002">
    <property type="protein sequence ID" value="GMT15929.1"/>
    <property type="molecule type" value="Genomic_DNA"/>
</dbReference>
<feature type="non-terminal residue" evidence="1">
    <location>
        <position position="82"/>
    </location>
</feature>
<gene>
    <name evidence="1" type="ORF">PFISCL1PPCAC_7226</name>
</gene>
<keyword evidence="2" id="KW-1185">Reference proteome</keyword>
<sequence>MDNWRKQFSDFAGTDRIGKVMLETSNLLQEMAANPVSVADLEFGADAVSTMRANIQKHDGTQAPLSFEDLRRAYDEMRKCCY</sequence>
<dbReference type="Proteomes" id="UP001432322">
    <property type="component" value="Unassembled WGS sequence"/>
</dbReference>
<accession>A0AAV5VBU4</accession>
<evidence type="ECO:0000313" key="1">
    <source>
        <dbReference type="EMBL" id="GMT15929.1"/>
    </source>
</evidence>